<dbReference type="Proteomes" id="UP000027073">
    <property type="component" value="Unassembled WGS sequence"/>
</dbReference>
<accession>A0A067N2J6</accession>
<dbReference type="VEuPathDB" id="FungiDB:PLEOSDRAFT_1086852"/>
<dbReference type="HOGENOM" id="CLU_1595227_0_0_1"/>
<dbReference type="EMBL" id="KL198014">
    <property type="protein sequence ID" value="KDQ22084.1"/>
    <property type="molecule type" value="Genomic_DNA"/>
</dbReference>
<feature type="signal peptide" evidence="1">
    <location>
        <begin position="1"/>
        <end position="22"/>
    </location>
</feature>
<feature type="chain" id="PRO_5001641752" evidence="1">
    <location>
        <begin position="23"/>
        <end position="167"/>
    </location>
</feature>
<sequence length="167" mass="18571">MSPAASIATSTLLATIISITYGLDVEHDPNIERAEKALVQLREAAITGNFLVDVLPFLNYTPSWFPGARFKAYAERVGPDDKVLTFYSISKFRHLAVLVISQREGKGQPSVLSRSLQRGGHSIDNLPDEEGIKDVTWIAYAAMLLYPQMQKKGQEELDTPRNTTSYL</sequence>
<gene>
    <name evidence="2" type="ORF">PLEOSDRAFT_1086852</name>
</gene>
<name>A0A067N2J6_PLEO1</name>
<evidence type="ECO:0000256" key="1">
    <source>
        <dbReference type="SAM" id="SignalP"/>
    </source>
</evidence>
<proteinExistence type="predicted"/>
<dbReference type="AlphaFoldDB" id="A0A067N2J6"/>
<keyword evidence="1" id="KW-0732">Signal</keyword>
<protein>
    <submittedName>
        <fullName evidence="2">Uncharacterized protein</fullName>
    </submittedName>
</protein>
<evidence type="ECO:0000313" key="2">
    <source>
        <dbReference type="EMBL" id="KDQ22084.1"/>
    </source>
</evidence>
<dbReference type="STRING" id="1137138.A0A067N2J6"/>
<dbReference type="InParanoid" id="A0A067N2J6"/>
<evidence type="ECO:0000313" key="3">
    <source>
        <dbReference type="Proteomes" id="UP000027073"/>
    </source>
</evidence>
<reference evidence="3" key="1">
    <citation type="journal article" date="2014" name="Proc. Natl. Acad. Sci. U.S.A.">
        <title>Extensive sampling of basidiomycete genomes demonstrates inadequacy of the white-rot/brown-rot paradigm for wood decay fungi.</title>
        <authorList>
            <person name="Riley R."/>
            <person name="Salamov A.A."/>
            <person name="Brown D.W."/>
            <person name="Nagy L.G."/>
            <person name="Floudas D."/>
            <person name="Held B.W."/>
            <person name="Levasseur A."/>
            <person name="Lombard V."/>
            <person name="Morin E."/>
            <person name="Otillar R."/>
            <person name="Lindquist E.A."/>
            <person name="Sun H."/>
            <person name="LaButti K.M."/>
            <person name="Schmutz J."/>
            <person name="Jabbour D."/>
            <person name="Luo H."/>
            <person name="Baker S.E."/>
            <person name="Pisabarro A.G."/>
            <person name="Walton J.D."/>
            <person name="Blanchette R.A."/>
            <person name="Henrissat B."/>
            <person name="Martin F."/>
            <person name="Cullen D."/>
            <person name="Hibbett D.S."/>
            <person name="Grigoriev I.V."/>
        </authorList>
    </citation>
    <scope>NUCLEOTIDE SEQUENCE [LARGE SCALE GENOMIC DNA]</scope>
    <source>
        <strain evidence="3">PC15</strain>
    </source>
</reference>
<organism evidence="2 3">
    <name type="scientific">Pleurotus ostreatus (strain PC15)</name>
    <name type="common">Oyster mushroom</name>
    <dbReference type="NCBI Taxonomy" id="1137138"/>
    <lineage>
        <taxon>Eukaryota</taxon>
        <taxon>Fungi</taxon>
        <taxon>Dikarya</taxon>
        <taxon>Basidiomycota</taxon>
        <taxon>Agaricomycotina</taxon>
        <taxon>Agaricomycetes</taxon>
        <taxon>Agaricomycetidae</taxon>
        <taxon>Agaricales</taxon>
        <taxon>Pleurotineae</taxon>
        <taxon>Pleurotaceae</taxon>
        <taxon>Pleurotus</taxon>
    </lineage>
</organism>